<protein>
    <submittedName>
        <fullName evidence="1">Pentapeptide repeat-containing protein</fullName>
    </submittedName>
</protein>
<dbReference type="InterPro" id="IPR001646">
    <property type="entry name" value="5peptide_repeat"/>
</dbReference>
<dbReference type="RefSeq" id="WP_332867275.1">
    <property type="nucleotide sequence ID" value="NZ_JBAFSM010000061.1"/>
</dbReference>
<dbReference type="Pfam" id="PF00805">
    <property type="entry name" value="Pentapeptide"/>
    <property type="match status" value="1"/>
</dbReference>
<accession>A0AAW9QYP1</accession>
<keyword evidence="2" id="KW-1185">Reference proteome</keyword>
<dbReference type="AlphaFoldDB" id="A0AAW9QYP1"/>
<dbReference type="Gene3D" id="2.160.20.80">
    <property type="entry name" value="E3 ubiquitin-protein ligase SopA"/>
    <property type="match status" value="1"/>
</dbReference>
<proteinExistence type="predicted"/>
<dbReference type="EMBL" id="JBAFSM010000061">
    <property type="protein sequence ID" value="MEG3439797.1"/>
    <property type="molecule type" value="Genomic_DNA"/>
</dbReference>
<evidence type="ECO:0000313" key="2">
    <source>
        <dbReference type="Proteomes" id="UP001328733"/>
    </source>
</evidence>
<gene>
    <name evidence="1" type="ORF">V0288_21900</name>
</gene>
<comment type="caution">
    <text evidence="1">The sequence shown here is derived from an EMBL/GenBank/DDBJ whole genome shotgun (WGS) entry which is preliminary data.</text>
</comment>
<dbReference type="Proteomes" id="UP001328733">
    <property type="component" value="Unassembled WGS sequence"/>
</dbReference>
<dbReference type="SUPFAM" id="SSF141571">
    <property type="entry name" value="Pentapeptide repeat-like"/>
    <property type="match status" value="1"/>
</dbReference>
<name>A0AAW9QYP1_9CHRO</name>
<evidence type="ECO:0000313" key="1">
    <source>
        <dbReference type="EMBL" id="MEG3439797.1"/>
    </source>
</evidence>
<reference evidence="1 2" key="1">
    <citation type="submission" date="2024-01" db="EMBL/GenBank/DDBJ databases">
        <title>Genomic insights into the taxonomy and metabolism of the cyanobacterium Pannus brasiliensis CCIBt3594.</title>
        <authorList>
            <person name="Machado M."/>
            <person name="Botero N.B."/>
            <person name="Andreote A.P.D."/>
            <person name="Feitosa A.M.T."/>
            <person name="Popin R."/>
            <person name="Sivonen K."/>
            <person name="Fiore M.F."/>
        </authorList>
    </citation>
    <scope>NUCLEOTIDE SEQUENCE [LARGE SCALE GENOMIC DNA]</scope>
    <source>
        <strain evidence="1 2">CCIBt3594</strain>
    </source>
</reference>
<organism evidence="1 2">
    <name type="scientific">Pannus brasiliensis CCIBt3594</name>
    <dbReference type="NCBI Taxonomy" id="1427578"/>
    <lineage>
        <taxon>Bacteria</taxon>
        <taxon>Bacillati</taxon>
        <taxon>Cyanobacteriota</taxon>
        <taxon>Cyanophyceae</taxon>
        <taxon>Oscillatoriophycideae</taxon>
        <taxon>Chroococcales</taxon>
        <taxon>Microcystaceae</taxon>
        <taxon>Pannus</taxon>
    </lineage>
</organism>
<sequence length="93" mass="10749">MVTLWFNVFAYFMGYYTLTNQSNFLGTGRVKKLLLTWISIWGTSFYNADLTGADFSESDLKNANFQRAILTDTCWRDARNVNLARFDRAVSVK</sequence>